<feature type="region of interest" description="Disordered" evidence="1">
    <location>
        <begin position="298"/>
        <end position="319"/>
    </location>
</feature>
<dbReference type="EMBL" id="JARBHB010000002">
    <property type="protein sequence ID" value="KAJ8893294.1"/>
    <property type="molecule type" value="Genomic_DNA"/>
</dbReference>
<evidence type="ECO:0000256" key="1">
    <source>
        <dbReference type="SAM" id="MobiDB-lite"/>
    </source>
</evidence>
<feature type="region of interest" description="Disordered" evidence="1">
    <location>
        <begin position="394"/>
        <end position="420"/>
    </location>
</feature>
<organism evidence="2 3">
    <name type="scientific">Dryococelus australis</name>
    <dbReference type="NCBI Taxonomy" id="614101"/>
    <lineage>
        <taxon>Eukaryota</taxon>
        <taxon>Metazoa</taxon>
        <taxon>Ecdysozoa</taxon>
        <taxon>Arthropoda</taxon>
        <taxon>Hexapoda</taxon>
        <taxon>Insecta</taxon>
        <taxon>Pterygota</taxon>
        <taxon>Neoptera</taxon>
        <taxon>Polyneoptera</taxon>
        <taxon>Phasmatodea</taxon>
        <taxon>Verophasmatodea</taxon>
        <taxon>Anareolatae</taxon>
        <taxon>Phasmatidae</taxon>
        <taxon>Eurycanthinae</taxon>
        <taxon>Dryococelus</taxon>
    </lineage>
</organism>
<name>A0ABQ9I9F8_9NEOP</name>
<dbReference type="Proteomes" id="UP001159363">
    <property type="component" value="Chromosome 2"/>
</dbReference>
<comment type="caution">
    <text evidence="2">The sequence shown here is derived from an EMBL/GenBank/DDBJ whole genome shotgun (WGS) entry which is preliminary data.</text>
</comment>
<feature type="compositionally biased region" description="Polar residues" evidence="1">
    <location>
        <begin position="298"/>
        <end position="317"/>
    </location>
</feature>
<protein>
    <submittedName>
        <fullName evidence="2">Uncharacterized protein</fullName>
    </submittedName>
</protein>
<evidence type="ECO:0000313" key="3">
    <source>
        <dbReference type="Proteomes" id="UP001159363"/>
    </source>
</evidence>
<sequence length="420" mass="48729">MRVVQERKWYDSFLKRDPELTLRTPRNLTASYVAVTQQKIISWLKEVEKYIQENGLEAIAFFLNPKGGGVLAEKITRNVYQKENRRKRVSLSSYTRKCAGELYPPLVCFKYERLPQDIVSSMPLDWQLGKSASGWITGKDFFEYRKAIHEWQVQQVISKVDTFFKKRDFAKLLEATLEKCVPPDILKACFQKCGLYLWDSSAVDLENVHLKNSPIVLTPLTAARTSPPTAEVTKPTLPKSSAIPRCHCHHHHNHLQCEKVLIKKKKQWASEAAGEEWHGDKTNEKIHQFWHFIMTPPSKQQQENTMPPTHSVTTTSYQSQQKNNSSKAFCSHHYVIFQIFLFYNTNHTKKRLSKECTPAVASLNTWIEHYNKKLQAKTEIIGKKEERVKELAKKNKESMKRMRGGKVIEEDSKCDESEDD</sequence>
<proteinExistence type="predicted"/>
<keyword evidence="3" id="KW-1185">Reference proteome</keyword>
<evidence type="ECO:0000313" key="2">
    <source>
        <dbReference type="EMBL" id="KAJ8893294.1"/>
    </source>
</evidence>
<reference evidence="2 3" key="1">
    <citation type="submission" date="2023-02" db="EMBL/GenBank/DDBJ databases">
        <title>LHISI_Scaffold_Assembly.</title>
        <authorList>
            <person name="Stuart O.P."/>
            <person name="Cleave R."/>
            <person name="Magrath M.J.L."/>
            <person name="Mikheyev A.S."/>
        </authorList>
    </citation>
    <scope>NUCLEOTIDE SEQUENCE [LARGE SCALE GENOMIC DNA]</scope>
    <source>
        <strain evidence="2">Daus_M_001</strain>
        <tissue evidence="2">Leg muscle</tissue>
    </source>
</reference>
<gene>
    <name evidence="2" type="ORF">PR048_005885</name>
</gene>
<accession>A0ABQ9I9F8</accession>